<dbReference type="EMBL" id="AP028914">
    <property type="protein sequence ID" value="BES95364.1"/>
    <property type="molecule type" value="Genomic_DNA"/>
</dbReference>
<organism evidence="2 3">
    <name type="scientific">Nesidiocoris tenuis</name>
    <dbReference type="NCBI Taxonomy" id="355587"/>
    <lineage>
        <taxon>Eukaryota</taxon>
        <taxon>Metazoa</taxon>
        <taxon>Ecdysozoa</taxon>
        <taxon>Arthropoda</taxon>
        <taxon>Hexapoda</taxon>
        <taxon>Insecta</taxon>
        <taxon>Pterygota</taxon>
        <taxon>Neoptera</taxon>
        <taxon>Paraneoptera</taxon>
        <taxon>Hemiptera</taxon>
        <taxon>Heteroptera</taxon>
        <taxon>Panheteroptera</taxon>
        <taxon>Cimicomorpha</taxon>
        <taxon>Miridae</taxon>
        <taxon>Dicyphina</taxon>
        <taxon>Nesidiocoris</taxon>
    </lineage>
</organism>
<reference evidence="2 3" key="1">
    <citation type="submission" date="2023-09" db="EMBL/GenBank/DDBJ databases">
        <title>Nesidiocoris tenuis whole genome shotgun sequence.</title>
        <authorList>
            <person name="Shibata T."/>
            <person name="Shimoda M."/>
            <person name="Kobayashi T."/>
            <person name="Uehara T."/>
        </authorList>
    </citation>
    <scope>NUCLEOTIDE SEQUENCE [LARGE SCALE GENOMIC DNA]</scope>
    <source>
        <strain evidence="2 3">Japan</strain>
    </source>
</reference>
<evidence type="ECO:0000313" key="3">
    <source>
        <dbReference type="Proteomes" id="UP001307889"/>
    </source>
</evidence>
<keyword evidence="3" id="KW-1185">Reference proteome</keyword>
<evidence type="ECO:0000313" key="2">
    <source>
        <dbReference type="EMBL" id="BES95364.1"/>
    </source>
</evidence>
<accession>A0ABN7AT35</accession>
<dbReference type="Proteomes" id="UP001307889">
    <property type="component" value="Chromosome 6"/>
</dbReference>
<evidence type="ECO:0000256" key="1">
    <source>
        <dbReference type="SAM" id="MobiDB-lite"/>
    </source>
</evidence>
<sequence length="98" mass="10432">MKTGPSLERCLKDRAIFVFLRRAETLKDRNGGAFWLPISLSGSPSLSTVARKATVSPAGKHRNPLTVARRTMGGGGSGTAHPDILNQSTKPGGFLQDN</sequence>
<name>A0ABN7AT35_9HEMI</name>
<gene>
    <name evidence="2" type="ORF">NTJ_08174</name>
</gene>
<proteinExistence type="predicted"/>
<protein>
    <submittedName>
        <fullName evidence="2">Uncharacterized protein</fullName>
    </submittedName>
</protein>
<feature type="region of interest" description="Disordered" evidence="1">
    <location>
        <begin position="53"/>
        <end position="98"/>
    </location>
</feature>